<evidence type="ECO:0000256" key="2">
    <source>
        <dbReference type="PROSITE-ProRule" id="PRU00708"/>
    </source>
</evidence>
<dbReference type="Pfam" id="PF20431">
    <property type="entry name" value="E_motif"/>
    <property type="match status" value="1"/>
</dbReference>
<dbReference type="GO" id="GO:0003723">
    <property type="term" value="F:RNA binding"/>
    <property type="evidence" value="ECO:0007669"/>
    <property type="project" value="InterPro"/>
</dbReference>
<dbReference type="InterPro" id="IPR011990">
    <property type="entry name" value="TPR-like_helical_dom_sf"/>
</dbReference>
<evidence type="ECO:0000313" key="4">
    <source>
        <dbReference type="Proteomes" id="UP001085076"/>
    </source>
</evidence>
<dbReference type="InterPro" id="IPR046960">
    <property type="entry name" value="PPR_At4g14850-like_plant"/>
</dbReference>
<dbReference type="EMBL" id="JAGGNH010000053">
    <property type="protein sequence ID" value="KAJ0960908.1"/>
    <property type="molecule type" value="Genomic_DNA"/>
</dbReference>
<evidence type="ECO:0000256" key="1">
    <source>
        <dbReference type="ARBA" id="ARBA00022737"/>
    </source>
</evidence>
<dbReference type="Proteomes" id="UP001085076">
    <property type="component" value="Unassembled WGS sequence"/>
</dbReference>
<reference evidence="3 4" key="1">
    <citation type="journal article" date="2022" name="Hortic Res">
        <title>The genome of Dioscorea zingiberensis sheds light on the biosynthesis, origin and evolution of the medicinally important diosgenin saponins.</title>
        <authorList>
            <person name="Li Y."/>
            <person name="Tan C."/>
            <person name="Li Z."/>
            <person name="Guo J."/>
            <person name="Li S."/>
            <person name="Chen X."/>
            <person name="Wang C."/>
            <person name="Dai X."/>
            <person name="Yang H."/>
            <person name="Song W."/>
            <person name="Hou L."/>
            <person name="Xu J."/>
            <person name="Tong Z."/>
            <person name="Xu A."/>
            <person name="Yuan X."/>
            <person name="Wang W."/>
            <person name="Yang Q."/>
            <person name="Chen L."/>
            <person name="Sun Z."/>
            <person name="Wang K."/>
            <person name="Pan B."/>
            <person name="Chen J."/>
            <person name="Bao Y."/>
            <person name="Liu F."/>
            <person name="Qi X."/>
            <person name="Gang D.R."/>
            <person name="Wen J."/>
            <person name="Li J."/>
        </authorList>
    </citation>
    <scope>NUCLEOTIDE SEQUENCE [LARGE SCALE GENOMIC DNA]</scope>
    <source>
        <strain evidence="3">Dzin_1.0</strain>
    </source>
</reference>
<gene>
    <name evidence="3" type="ORF">J5N97_001206</name>
</gene>
<organism evidence="3 4">
    <name type="scientific">Dioscorea zingiberensis</name>
    <dbReference type="NCBI Taxonomy" id="325984"/>
    <lineage>
        <taxon>Eukaryota</taxon>
        <taxon>Viridiplantae</taxon>
        <taxon>Streptophyta</taxon>
        <taxon>Embryophyta</taxon>
        <taxon>Tracheophyta</taxon>
        <taxon>Spermatophyta</taxon>
        <taxon>Magnoliopsida</taxon>
        <taxon>Liliopsida</taxon>
        <taxon>Dioscoreales</taxon>
        <taxon>Dioscoreaceae</taxon>
        <taxon>Dioscorea</taxon>
    </lineage>
</organism>
<keyword evidence="1" id="KW-0677">Repeat</keyword>
<evidence type="ECO:0000313" key="3">
    <source>
        <dbReference type="EMBL" id="KAJ0960908.1"/>
    </source>
</evidence>
<evidence type="ECO:0008006" key="5">
    <source>
        <dbReference type="Google" id="ProtNLM"/>
    </source>
</evidence>
<protein>
    <recommendedName>
        <fullName evidence="5">Pentatricopeptide repeat-containing protein</fullName>
    </recommendedName>
</protein>
<feature type="repeat" description="PPR" evidence="2">
    <location>
        <begin position="5"/>
        <end position="39"/>
    </location>
</feature>
<dbReference type="InterPro" id="IPR002885">
    <property type="entry name" value="PPR_rpt"/>
</dbReference>
<dbReference type="PANTHER" id="PTHR47926">
    <property type="entry name" value="PENTATRICOPEPTIDE REPEAT-CONTAINING PROTEIN"/>
    <property type="match status" value="1"/>
</dbReference>
<dbReference type="NCBIfam" id="TIGR00756">
    <property type="entry name" value="PPR"/>
    <property type="match status" value="1"/>
</dbReference>
<dbReference type="PROSITE" id="PS51375">
    <property type="entry name" value="PPR"/>
    <property type="match status" value="1"/>
</dbReference>
<name>A0A9D5BUL0_9LILI</name>
<comment type="caution">
    <text evidence="3">The sequence shown here is derived from an EMBL/GenBank/DDBJ whole genome shotgun (WGS) entry which is preliminary data.</text>
</comment>
<dbReference type="OrthoDB" id="185373at2759"/>
<dbReference type="FunFam" id="1.25.40.10:FF:000184">
    <property type="entry name" value="Pentatricopeptide repeat-containing protein, chloroplastic"/>
    <property type="match status" value="1"/>
</dbReference>
<dbReference type="AlphaFoldDB" id="A0A9D5BUL0"/>
<dbReference type="Gene3D" id="1.25.40.10">
    <property type="entry name" value="Tetratricopeptide repeat domain"/>
    <property type="match status" value="1"/>
</dbReference>
<dbReference type="Pfam" id="PF13041">
    <property type="entry name" value="PPR_2"/>
    <property type="match status" value="1"/>
</dbReference>
<sequence length="211" mass="23409">MTERSVASWNVMIVGLGNNGHGTEAVELFYLMEREGVLMDDLTLLGVLTACTHAGLVDKGLSIFDRMMIDCRIAPKVEHYGCVVDLLSRAGRLHEARDIIEAMPMKPTSTLWGSFLAACRNHRSVDLAELSVKRLAELGADDSGVYILMSNIYADEGMWDHVSRIRRFMRERGMKKASGRSVIEVDGGVYEFVNGDSSHPLKLTVLHITPN</sequence>
<dbReference type="Pfam" id="PF01535">
    <property type="entry name" value="PPR"/>
    <property type="match status" value="1"/>
</dbReference>
<dbReference type="PANTHER" id="PTHR47926:SF499">
    <property type="entry name" value="PENTATRICOPEPTIDE REPEAT-CONTAINING PROTEIN"/>
    <property type="match status" value="1"/>
</dbReference>
<dbReference type="InterPro" id="IPR046848">
    <property type="entry name" value="E_motif"/>
</dbReference>
<accession>A0A9D5BUL0</accession>
<proteinExistence type="predicted"/>
<keyword evidence="4" id="KW-1185">Reference proteome</keyword>
<dbReference type="GO" id="GO:0009451">
    <property type="term" value="P:RNA modification"/>
    <property type="evidence" value="ECO:0007669"/>
    <property type="project" value="InterPro"/>
</dbReference>